<accession>D7ND13</accession>
<gene>
    <name evidence="1" type="ORF">HMPREF0665_01428</name>
</gene>
<dbReference type="EMBL" id="GL349567">
    <property type="protein sequence ID" value="EFI48568.1"/>
    <property type="molecule type" value="Genomic_DNA"/>
</dbReference>
<protein>
    <recommendedName>
        <fullName evidence="3">HNH endonuclease</fullName>
    </recommendedName>
</protein>
<sequence length="135" mass="15811">MKDKQELKKEVWNKASLVDGYSPDVVRQDACGAYMIFSHFENQKSPFGWEIDYIYPKDALLEKGVDEQAIENIINLRPLQWENKVSKGNSYPSYTAEVIGRDGKYIREQKEFIIGQDTRKELCDYFKIKDDDCEL</sequence>
<dbReference type="AlphaFoldDB" id="D7ND13"/>
<keyword evidence="2" id="KW-1185">Reference proteome</keyword>
<dbReference type="HOGENOM" id="CLU_157055_0_0_10"/>
<name>D7ND13_9BACT</name>
<organism evidence="1 2">
    <name type="scientific">Segatella oris C735</name>
    <dbReference type="NCBI Taxonomy" id="563008"/>
    <lineage>
        <taxon>Bacteria</taxon>
        <taxon>Pseudomonadati</taxon>
        <taxon>Bacteroidota</taxon>
        <taxon>Bacteroidia</taxon>
        <taxon>Bacteroidales</taxon>
        <taxon>Prevotellaceae</taxon>
        <taxon>Segatella</taxon>
    </lineage>
</organism>
<dbReference type="RefSeq" id="WP_004377706.1">
    <property type="nucleotide sequence ID" value="NZ_GL349567.1"/>
</dbReference>
<evidence type="ECO:0008006" key="3">
    <source>
        <dbReference type="Google" id="ProtNLM"/>
    </source>
</evidence>
<dbReference type="eggNOG" id="COG1403">
    <property type="taxonomic scope" value="Bacteria"/>
</dbReference>
<proteinExistence type="predicted"/>
<dbReference type="Proteomes" id="UP000003805">
    <property type="component" value="Unassembled WGS sequence"/>
</dbReference>
<reference evidence="1 2" key="1">
    <citation type="submission" date="2010-02" db="EMBL/GenBank/DDBJ databases">
        <title>The Genome Sequence of Prevotella oris strain C735.</title>
        <authorList>
            <consortium name="The Broad Institute Genome Sequencing Platform"/>
            <person name="Ward D."/>
            <person name="Feldgarden M."/>
            <person name="Earl A."/>
            <person name="Young S.K."/>
            <person name="Zeng Q."/>
            <person name="Koehrsen M."/>
            <person name="Alvarado L."/>
            <person name="Berlin A."/>
            <person name="Bochicchio J."/>
            <person name="Borenstein D."/>
            <person name="Chapman S.B."/>
            <person name="Chen Z."/>
            <person name="Engels R."/>
            <person name="Freedman E."/>
            <person name="Gellesch M."/>
            <person name="Goldberg J."/>
            <person name="Griggs A."/>
            <person name="Gujja S."/>
            <person name="Heilman E."/>
            <person name="Heiman D."/>
            <person name="Hepburn T."/>
            <person name="Howarth C."/>
            <person name="Jen D."/>
            <person name="Larson L."/>
            <person name="Mehta T."/>
            <person name="Park D."/>
            <person name="Pearson M."/>
            <person name="Roberts A."/>
            <person name="Saif S."/>
            <person name="Shea T."/>
            <person name="Shenoy N."/>
            <person name="Sisk P."/>
            <person name="Stolte C."/>
            <person name="Sykes S."/>
            <person name="Thomson T."/>
            <person name="Walk T."/>
            <person name="White J."/>
            <person name="Yandava C."/>
            <person name="Sibley C.D."/>
            <person name="Field T.R."/>
            <person name="Grinwis M."/>
            <person name="Eshaghurshan C.S."/>
            <person name="Surette M.G."/>
            <person name="Haas B."/>
            <person name="Nusbaum C."/>
            <person name="Birren B."/>
        </authorList>
    </citation>
    <scope>NUCLEOTIDE SEQUENCE [LARGE SCALE GENOMIC DNA]</scope>
    <source>
        <strain evidence="1 2">C735</strain>
    </source>
</reference>
<evidence type="ECO:0000313" key="1">
    <source>
        <dbReference type="EMBL" id="EFI48568.1"/>
    </source>
</evidence>
<evidence type="ECO:0000313" key="2">
    <source>
        <dbReference type="Proteomes" id="UP000003805"/>
    </source>
</evidence>